<reference evidence="8 9" key="1">
    <citation type="submission" date="2019-03" db="EMBL/GenBank/DDBJ databases">
        <title>Sequencing 23 genomes of Wallemia ichthyophaga.</title>
        <authorList>
            <person name="Gostincar C."/>
        </authorList>
    </citation>
    <scope>NUCLEOTIDE SEQUENCE [LARGE SCALE GENOMIC DNA]</scope>
    <source>
        <strain evidence="7 9">EXF-6200</strain>
        <strain evidence="6 8">EXF-8621</strain>
    </source>
</reference>
<comment type="caution">
    <text evidence="7">The sequence shown here is derived from an EMBL/GenBank/DDBJ whole genome shotgun (WGS) entry which is preliminary data.</text>
</comment>
<dbReference type="PANTHER" id="PTHR46498">
    <property type="entry name" value="GTP-BINDING PROTEIN 8"/>
    <property type="match status" value="1"/>
</dbReference>
<dbReference type="InterPro" id="IPR052279">
    <property type="entry name" value="EngB_GTPase"/>
</dbReference>
<evidence type="ECO:0000259" key="5">
    <source>
        <dbReference type="PROSITE" id="PS51706"/>
    </source>
</evidence>
<accession>A0A4T0IAB8</accession>
<evidence type="ECO:0000313" key="6">
    <source>
        <dbReference type="EMBL" id="TIB11256.1"/>
    </source>
</evidence>
<keyword evidence="2" id="KW-0547">Nucleotide-binding</keyword>
<protein>
    <recommendedName>
        <fullName evidence="5">EngB-type G domain-containing protein</fullName>
    </recommendedName>
</protein>
<dbReference type="InterPro" id="IPR030393">
    <property type="entry name" value="G_ENGB_dom"/>
</dbReference>
<gene>
    <name evidence="7" type="ORF">E3P86_01092</name>
    <name evidence="6" type="ORF">E3P90_02483</name>
</gene>
<dbReference type="AlphaFoldDB" id="A0A4T0IAB8"/>
<evidence type="ECO:0000313" key="8">
    <source>
        <dbReference type="Proteomes" id="UP000306954"/>
    </source>
</evidence>
<keyword evidence="1" id="KW-0479">Metal-binding</keyword>
<feature type="domain" description="EngB-type G" evidence="5">
    <location>
        <begin position="27"/>
        <end position="189"/>
    </location>
</feature>
<dbReference type="GO" id="GO:0005739">
    <property type="term" value="C:mitochondrion"/>
    <property type="evidence" value="ECO:0007669"/>
    <property type="project" value="TreeGrafter"/>
</dbReference>
<name>A0A4T0IAB8_WALIC</name>
<evidence type="ECO:0000256" key="3">
    <source>
        <dbReference type="ARBA" id="ARBA00022842"/>
    </source>
</evidence>
<evidence type="ECO:0000313" key="7">
    <source>
        <dbReference type="EMBL" id="TIB39494.1"/>
    </source>
</evidence>
<organism evidence="7 9">
    <name type="scientific">Wallemia ichthyophaga</name>
    <dbReference type="NCBI Taxonomy" id="245174"/>
    <lineage>
        <taxon>Eukaryota</taxon>
        <taxon>Fungi</taxon>
        <taxon>Dikarya</taxon>
        <taxon>Basidiomycota</taxon>
        <taxon>Wallemiomycotina</taxon>
        <taxon>Wallemiomycetes</taxon>
        <taxon>Wallemiales</taxon>
        <taxon>Wallemiaceae</taxon>
        <taxon>Wallemia</taxon>
    </lineage>
</organism>
<evidence type="ECO:0000256" key="4">
    <source>
        <dbReference type="ARBA" id="ARBA00023134"/>
    </source>
</evidence>
<sequence>MATKKQLENMFTTNVKQMNWKSMQKSKSPEMLFVGRSNVGKSSLLNSLLSTKDMVKTSRHAGQTKHLNYFSLNGKFTLVDAPGYGGMGRDSWGGIVEEYIETRSNLNRVVVLINAMHGLLDSDHYFLNYLNKQREEYGVHMVPKPVLEEYVGNVEMELCRRYPTLTPPIHMVSIKDPLSIFKLRRGLLE</sequence>
<dbReference type="PANTHER" id="PTHR46498:SF1">
    <property type="entry name" value="GTP-BINDING PROTEIN 8"/>
    <property type="match status" value="1"/>
</dbReference>
<dbReference type="Proteomes" id="UP000306954">
    <property type="component" value="Unassembled WGS sequence"/>
</dbReference>
<dbReference type="EMBL" id="SPOF01000025">
    <property type="protein sequence ID" value="TIB11256.1"/>
    <property type="molecule type" value="Genomic_DNA"/>
</dbReference>
<evidence type="ECO:0000256" key="2">
    <source>
        <dbReference type="ARBA" id="ARBA00022741"/>
    </source>
</evidence>
<proteinExistence type="predicted"/>
<dbReference type="InterPro" id="IPR027417">
    <property type="entry name" value="P-loop_NTPase"/>
</dbReference>
<dbReference type="Gene3D" id="3.40.50.300">
    <property type="entry name" value="P-loop containing nucleotide triphosphate hydrolases"/>
    <property type="match status" value="1"/>
</dbReference>
<keyword evidence="3" id="KW-0460">Magnesium</keyword>
<keyword evidence="4" id="KW-0342">GTP-binding</keyword>
<dbReference type="GO" id="GO:0046872">
    <property type="term" value="F:metal ion binding"/>
    <property type="evidence" value="ECO:0007669"/>
    <property type="project" value="UniProtKB-KW"/>
</dbReference>
<dbReference type="GO" id="GO:0005525">
    <property type="term" value="F:GTP binding"/>
    <property type="evidence" value="ECO:0007669"/>
    <property type="project" value="UniProtKB-KW"/>
</dbReference>
<dbReference type="OrthoDB" id="391988at2759"/>
<dbReference type="EMBL" id="SPOI01000032">
    <property type="protein sequence ID" value="TIB39494.1"/>
    <property type="molecule type" value="Genomic_DNA"/>
</dbReference>
<dbReference type="SUPFAM" id="SSF52540">
    <property type="entry name" value="P-loop containing nucleoside triphosphate hydrolases"/>
    <property type="match status" value="1"/>
</dbReference>
<dbReference type="PROSITE" id="PS51706">
    <property type="entry name" value="G_ENGB"/>
    <property type="match status" value="1"/>
</dbReference>
<evidence type="ECO:0000256" key="1">
    <source>
        <dbReference type="ARBA" id="ARBA00022723"/>
    </source>
</evidence>
<dbReference type="InterPro" id="IPR006073">
    <property type="entry name" value="GTP-bd"/>
</dbReference>
<dbReference type="Pfam" id="PF01926">
    <property type="entry name" value="MMR_HSR1"/>
    <property type="match status" value="1"/>
</dbReference>
<evidence type="ECO:0000313" key="9">
    <source>
        <dbReference type="Proteomes" id="UP000310689"/>
    </source>
</evidence>
<dbReference type="Proteomes" id="UP000310689">
    <property type="component" value="Unassembled WGS sequence"/>
</dbReference>